<sequence length="258" mass="27395">MPTDLVLLTYEGPIATVTLNNPAKRGALSLAAMRQLTEAFDEVGARPEVHAVILASIGKVFSSGHNLAEMAGDDRAVHETFFGASAELMLAIRRIRQPVIARVHADTAAAGCQLVAGCDLAVAAEHVRFSIAGLRIGMFPTLPAVPLSRTVGHKMAMRMLLTGDALTAEQALQHGLVSHVVPADVINEATQHVAAQIAQYSSAVVGQGKHAFYAQAELGTEEAYRYAVGAVCDNVLLPDGQEGIAAFLEKRAPRWVNR</sequence>
<comment type="function">
    <text evidence="5">May play a role in fatty acid biosynthesis and insulin sensitivity.</text>
</comment>
<dbReference type="RefSeq" id="WP_093251662.1">
    <property type="nucleotide sequence ID" value="NZ_FNGP01000003.1"/>
</dbReference>
<keyword evidence="4" id="KW-0443">Lipid metabolism</keyword>
<dbReference type="InterPro" id="IPR052377">
    <property type="entry name" value="Mitochondrial_ECH-domain"/>
</dbReference>
<dbReference type="GO" id="GO:0006631">
    <property type="term" value="P:fatty acid metabolic process"/>
    <property type="evidence" value="ECO:0007669"/>
    <property type="project" value="UniProtKB-KW"/>
</dbReference>
<dbReference type="GO" id="GO:0016836">
    <property type="term" value="F:hydro-lyase activity"/>
    <property type="evidence" value="ECO:0007669"/>
    <property type="project" value="TreeGrafter"/>
</dbReference>
<dbReference type="EMBL" id="FNGP01000003">
    <property type="protein sequence ID" value="SDL57355.1"/>
    <property type="molecule type" value="Genomic_DNA"/>
</dbReference>
<evidence type="ECO:0000256" key="6">
    <source>
        <dbReference type="ARBA" id="ARBA00040545"/>
    </source>
</evidence>
<dbReference type="AlphaFoldDB" id="A0A1G9L711"/>
<gene>
    <name evidence="7" type="ORF">SAMN04488242_2049</name>
</gene>
<keyword evidence="3" id="KW-0809">Transit peptide</keyword>
<evidence type="ECO:0000256" key="3">
    <source>
        <dbReference type="ARBA" id="ARBA00022946"/>
    </source>
</evidence>
<name>A0A1G9L711_9ACTN</name>
<dbReference type="OrthoDB" id="8452484at2"/>
<dbReference type="Gene3D" id="1.10.12.10">
    <property type="entry name" value="Lyase 2-enoyl-coa Hydratase, Chain A, domain 2"/>
    <property type="match status" value="1"/>
</dbReference>
<dbReference type="STRING" id="686624.SAMN04488242_2049"/>
<dbReference type="Gene3D" id="3.90.226.10">
    <property type="entry name" value="2-enoyl-CoA Hydratase, Chain A, domain 1"/>
    <property type="match status" value="1"/>
</dbReference>
<evidence type="ECO:0000256" key="2">
    <source>
        <dbReference type="ARBA" id="ARBA00022832"/>
    </source>
</evidence>
<evidence type="ECO:0000256" key="5">
    <source>
        <dbReference type="ARBA" id="ARBA00037410"/>
    </source>
</evidence>
<dbReference type="InterPro" id="IPR014748">
    <property type="entry name" value="Enoyl-CoA_hydra_C"/>
</dbReference>
<dbReference type="InterPro" id="IPR001753">
    <property type="entry name" value="Enoyl-CoA_hydra/iso"/>
</dbReference>
<keyword evidence="8" id="KW-1185">Reference proteome</keyword>
<evidence type="ECO:0000313" key="8">
    <source>
        <dbReference type="Proteomes" id="UP000199475"/>
    </source>
</evidence>
<organism evidence="7 8">
    <name type="scientific">Tessaracoccus oleiagri</name>
    <dbReference type="NCBI Taxonomy" id="686624"/>
    <lineage>
        <taxon>Bacteria</taxon>
        <taxon>Bacillati</taxon>
        <taxon>Actinomycetota</taxon>
        <taxon>Actinomycetes</taxon>
        <taxon>Propionibacteriales</taxon>
        <taxon>Propionibacteriaceae</taxon>
        <taxon>Tessaracoccus</taxon>
    </lineage>
</organism>
<dbReference type="InterPro" id="IPR029045">
    <property type="entry name" value="ClpP/crotonase-like_dom_sf"/>
</dbReference>
<reference evidence="7 8" key="1">
    <citation type="submission" date="2016-10" db="EMBL/GenBank/DDBJ databases">
        <authorList>
            <person name="de Groot N.N."/>
        </authorList>
    </citation>
    <scope>NUCLEOTIDE SEQUENCE [LARGE SCALE GENOMIC DNA]</scope>
    <source>
        <strain evidence="7 8">CGMCC 1.9159</strain>
    </source>
</reference>
<keyword evidence="2" id="KW-0276">Fatty acid metabolism</keyword>
<proteinExistence type="inferred from homology"/>
<dbReference type="Proteomes" id="UP000199475">
    <property type="component" value="Unassembled WGS sequence"/>
</dbReference>
<accession>A0A1G9L711</accession>
<evidence type="ECO:0000313" key="7">
    <source>
        <dbReference type="EMBL" id="SDL57355.1"/>
    </source>
</evidence>
<evidence type="ECO:0000256" key="4">
    <source>
        <dbReference type="ARBA" id="ARBA00023098"/>
    </source>
</evidence>
<evidence type="ECO:0000256" key="1">
    <source>
        <dbReference type="ARBA" id="ARBA00005254"/>
    </source>
</evidence>
<comment type="similarity">
    <text evidence="1">Belongs to the enoyl-CoA hydratase/isomerase family.</text>
</comment>
<protein>
    <recommendedName>
        <fullName evidence="6">Enoyl-CoA hydratase domain-containing protein 3, mitochondrial</fullName>
    </recommendedName>
</protein>
<dbReference type="PANTHER" id="PTHR43602">
    <property type="match status" value="1"/>
</dbReference>
<dbReference type="CDD" id="cd06558">
    <property type="entry name" value="crotonase-like"/>
    <property type="match status" value="1"/>
</dbReference>
<dbReference type="SUPFAM" id="SSF52096">
    <property type="entry name" value="ClpP/crotonase"/>
    <property type="match status" value="1"/>
</dbReference>
<dbReference type="Pfam" id="PF00378">
    <property type="entry name" value="ECH_1"/>
    <property type="match status" value="1"/>
</dbReference>
<dbReference type="PANTHER" id="PTHR43602:SF1">
    <property type="entry name" value="ENOYL-COA HYDRATASE DOMAIN-CONTAINING PROTEIN 3, MITOCHONDRIAL"/>
    <property type="match status" value="1"/>
</dbReference>